<evidence type="ECO:0000313" key="3">
    <source>
        <dbReference type="EMBL" id="ORC89133.1"/>
    </source>
</evidence>
<gene>
    <name evidence="3" type="ORF">TM35_000131370</name>
</gene>
<name>A0A1X0NXD5_9TRYP</name>
<evidence type="ECO:0000256" key="2">
    <source>
        <dbReference type="SAM" id="SignalP"/>
    </source>
</evidence>
<dbReference type="GeneID" id="39985133"/>
<organism evidence="3 4">
    <name type="scientific">Trypanosoma theileri</name>
    <dbReference type="NCBI Taxonomy" id="67003"/>
    <lineage>
        <taxon>Eukaryota</taxon>
        <taxon>Discoba</taxon>
        <taxon>Euglenozoa</taxon>
        <taxon>Kinetoplastea</taxon>
        <taxon>Metakinetoplastina</taxon>
        <taxon>Trypanosomatida</taxon>
        <taxon>Trypanosomatidae</taxon>
        <taxon>Trypanosoma</taxon>
    </lineage>
</organism>
<evidence type="ECO:0000313" key="4">
    <source>
        <dbReference type="Proteomes" id="UP000192257"/>
    </source>
</evidence>
<dbReference type="EMBL" id="NBCO01000013">
    <property type="protein sequence ID" value="ORC89133.1"/>
    <property type="molecule type" value="Genomic_DNA"/>
</dbReference>
<feature type="transmembrane region" description="Helical" evidence="1">
    <location>
        <begin position="73"/>
        <end position="94"/>
    </location>
</feature>
<dbReference type="AlphaFoldDB" id="A0A1X0NXD5"/>
<feature type="signal peptide" evidence="2">
    <location>
        <begin position="1"/>
        <end position="26"/>
    </location>
</feature>
<dbReference type="OrthoDB" id="273237at2759"/>
<feature type="chain" id="PRO_5012303962" evidence="2">
    <location>
        <begin position="27"/>
        <end position="110"/>
    </location>
</feature>
<comment type="caution">
    <text evidence="3">The sequence shown here is derived from an EMBL/GenBank/DDBJ whole genome shotgun (WGS) entry which is preliminary data.</text>
</comment>
<keyword evidence="4" id="KW-1185">Reference proteome</keyword>
<proteinExistence type="predicted"/>
<keyword evidence="1" id="KW-0472">Membrane</keyword>
<keyword evidence="1" id="KW-1133">Transmembrane helix</keyword>
<accession>A0A1X0NXD5</accession>
<dbReference type="Proteomes" id="UP000192257">
    <property type="component" value="Unassembled WGS sequence"/>
</dbReference>
<dbReference type="VEuPathDB" id="TriTrypDB:TM35_000131370"/>
<reference evidence="3 4" key="1">
    <citation type="submission" date="2017-03" db="EMBL/GenBank/DDBJ databases">
        <title>An alternative strategy for trypanosome survival in the mammalian bloodstream revealed through genome and transcriptome analysis of the ubiquitous bovine parasite Trypanosoma (Megatrypanum) theileri.</title>
        <authorList>
            <person name="Kelly S."/>
            <person name="Ivens A."/>
            <person name="Mott A."/>
            <person name="O'Neill E."/>
            <person name="Emms D."/>
            <person name="Macleod O."/>
            <person name="Voorheis P."/>
            <person name="Matthews J."/>
            <person name="Matthews K."/>
            <person name="Carrington M."/>
        </authorList>
    </citation>
    <scope>NUCLEOTIDE SEQUENCE [LARGE SCALE GENOMIC DNA]</scope>
    <source>
        <strain evidence="3">Edinburgh</strain>
    </source>
</reference>
<protein>
    <submittedName>
        <fullName evidence="3">Uncharacterized protein</fullName>
    </submittedName>
</protein>
<dbReference type="RefSeq" id="XP_028883199.1">
    <property type="nucleotide sequence ID" value="XM_029025353.1"/>
</dbReference>
<sequence length="110" mass="12151">MQRWRIHVTVAIAVFPLAALVAQGLAMCAQGIVEYIHGFAASAAKNGTLPSPLIAALLRVRQIDGKSLTMLDIQLVAILLFLCYASMLLLRHLVDISRLLKISRKRLFIK</sequence>
<keyword evidence="1" id="KW-0812">Transmembrane</keyword>
<keyword evidence="2" id="KW-0732">Signal</keyword>
<evidence type="ECO:0000256" key="1">
    <source>
        <dbReference type="SAM" id="Phobius"/>
    </source>
</evidence>